<dbReference type="Gene3D" id="3.40.50.1820">
    <property type="entry name" value="alpha/beta hydrolase"/>
    <property type="match status" value="1"/>
</dbReference>
<dbReference type="AlphaFoldDB" id="A0A6P8IZH4"/>
<name>A0A6P8IZH4_ACTTE</name>
<evidence type="ECO:0000256" key="2">
    <source>
        <dbReference type="ARBA" id="ARBA00004485"/>
    </source>
</evidence>
<keyword evidence="9 12" id="KW-1133">Transmembrane helix</keyword>
<dbReference type="PANTHER" id="PTHR11731">
    <property type="entry name" value="PROTEASE FAMILY S9B,C DIPEPTIDYL-PEPTIDASE IV-RELATED"/>
    <property type="match status" value="1"/>
</dbReference>
<dbReference type="InterPro" id="IPR002469">
    <property type="entry name" value="Peptidase_S9B_N"/>
</dbReference>
<evidence type="ECO:0000256" key="10">
    <source>
        <dbReference type="ARBA" id="ARBA00023136"/>
    </source>
</evidence>
<keyword evidence="3" id="KW-0031">Aminopeptidase</keyword>
<reference evidence="16" key="1">
    <citation type="submission" date="2025-08" db="UniProtKB">
        <authorList>
            <consortium name="RefSeq"/>
        </authorList>
    </citation>
    <scope>IDENTIFICATION</scope>
    <source>
        <tissue evidence="16">Tentacle</tissue>
    </source>
</reference>
<dbReference type="GO" id="GO:0031258">
    <property type="term" value="C:lamellipodium membrane"/>
    <property type="evidence" value="ECO:0007669"/>
    <property type="project" value="UniProtKB-SubCell"/>
</dbReference>
<evidence type="ECO:0000256" key="11">
    <source>
        <dbReference type="ARBA" id="ARBA00023180"/>
    </source>
</evidence>
<dbReference type="FunCoup" id="A0A6P8IZH4">
    <property type="interactions" value="520"/>
</dbReference>
<dbReference type="GeneID" id="116306934"/>
<keyword evidence="4" id="KW-0645">Protease</keyword>
<dbReference type="InParanoid" id="A0A6P8IZH4"/>
<evidence type="ECO:0000256" key="4">
    <source>
        <dbReference type="ARBA" id="ARBA00022670"/>
    </source>
</evidence>
<evidence type="ECO:0000313" key="15">
    <source>
        <dbReference type="Proteomes" id="UP000515163"/>
    </source>
</evidence>
<proteinExistence type="predicted"/>
<feature type="domain" description="Dipeptidylpeptidase IV N-terminal" evidence="14">
    <location>
        <begin position="120"/>
        <end position="497"/>
    </location>
</feature>
<evidence type="ECO:0000256" key="6">
    <source>
        <dbReference type="ARBA" id="ARBA00022801"/>
    </source>
</evidence>
<dbReference type="SUPFAM" id="SSF82171">
    <property type="entry name" value="DPP6 N-terminal domain-like"/>
    <property type="match status" value="1"/>
</dbReference>
<evidence type="ECO:0000256" key="7">
    <source>
        <dbReference type="ARBA" id="ARBA00022825"/>
    </source>
</evidence>
<dbReference type="GO" id="GO:0006508">
    <property type="term" value="P:proteolysis"/>
    <property type="evidence" value="ECO:0007669"/>
    <property type="project" value="UniProtKB-KW"/>
</dbReference>
<comment type="subcellular location">
    <subcellularLocation>
        <location evidence="1">Cell projection</location>
        <location evidence="1">Invadopodium membrane</location>
        <topology evidence="1">Single-pass type II membrane protein</topology>
    </subcellularLocation>
    <subcellularLocation>
        <location evidence="2">Cell projection</location>
        <location evidence="2">Lamellipodium membrane</location>
        <topology evidence="2">Single-pass type II membrane protein</topology>
    </subcellularLocation>
</comment>
<organism evidence="15 16">
    <name type="scientific">Actinia tenebrosa</name>
    <name type="common">Australian red waratah sea anemone</name>
    <dbReference type="NCBI Taxonomy" id="6105"/>
    <lineage>
        <taxon>Eukaryota</taxon>
        <taxon>Metazoa</taxon>
        <taxon>Cnidaria</taxon>
        <taxon>Anthozoa</taxon>
        <taxon>Hexacorallia</taxon>
        <taxon>Actiniaria</taxon>
        <taxon>Actiniidae</taxon>
        <taxon>Actinia</taxon>
    </lineage>
</organism>
<dbReference type="InterPro" id="IPR001375">
    <property type="entry name" value="Peptidase_S9_cat"/>
</dbReference>
<dbReference type="RefSeq" id="XP_031572936.1">
    <property type="nucleotide sequence ID" value="XM_031717076.1"/>
</dbReference>
<dbReference type="PROSITE" id="PS00708">
    <property type="entry name" value="PRO_ENDOPEP_SER"/>
    <property type="match status" value="1"/>
</dbReference>
<feature type="domain" description="Peptidase S9 prolyl oligopeptidase catalytic" evidence="13">
    <location>
        <begin position="578"/>
        <end position="780"/>
    </location>
</feature>
<dbReference type="Pfam" id="PF00930">
    <property type="entry name" value="DPPIV_N"/>
    <property type="match status" value="1"/>
</dbReference>
<evidence type="ECO:0000256" key="3">
    <source>
        <dbReference type="ARBA" id="ARBA00022438"/>
    </source>
</evidence>
<gene>
    <name evidence="16" type="primary">LOC116306934</name>
</gene>
<keyword evidence="5 12" id="KW-0812">Transmembrane</keyword>
<evidence type="ECO:0000259" key="14">
    <source>
        <dbReference type="Pfam" id="PF00930"/>
    </source>
</evidence>
<dbReference type="InterPro" id="IPR029058">
    <property type="entry name" value="AB_hydrolase_fold"/>
</dbReference>
<evidence type="ECO:0000256" key="1">
    <source>
        <dbReference type="ARBA" id="ARBA00004341"/>
    </source>
</evidence>
<dbReference type="InterPro" id="IPR002471">
    <property type="entry name" value="Pept_S9_AS"/>
</dbReference>
<evidence type="ECO:0000256" key="8">
    <source>
        <dbReference type="ARBA" id="ARBA00022968"/>
    </source>
</evidence>
<dbReference type="SUPFAM" id="SSF53474">
    <property type="entry name" value="alpha/beta-Hydrolases"/>
    <property type="match status" value="1"/>
</dbReference>
<keyword evidence="10 12" id="KW-0472">Membrane</keyword>
<dbReference type="GO" id="GO:0008239">
    <property type="term" value="F:dipeptidyl-peptidase activity"/>
    <property type="evidence" value="ECO:0007669"/>
    <property type="project" value="TreeGrafter"/>
</dbReference>
<dbReference type="Gene3D" id="2.140.10.30">
    <property type="entry name" value="Dipeptidylpeptidase IV, N-terminal domain"/>
    <property type="match status" value="1"/>
</dbReference>
<keyword evidence="15" id="KW-1185">Reference proteome</keyword>
<evidence type="ECO:0000313" key="16">
    <source>
        <dbReference type="RefSeq" id="XP_031572936.1"/>
    </source>
</evidence>
<accession>A0A6P8IZH4</accession>
<keyword evidence="6" id="KW-0378">Hydrolase</keyword>
<dbReference type="OrthoDB" id="16520at2759"/>
<keyword evidence="11" id="KW-0325">Glycoprotein</keyword>
<feature type="transmembrane region" description="Helical" evidence="12">
    <location>
        <begin position="12"/>
        <end position="30"/>
    </location>
</feature>
<dbReference type="InterPro" id="IPR050278">
    <property type="entry name" value="Serine_Prot_S9B/DPPIV"/>
</dbReference>
<protein>
    <submittedName>
        <fullName evidence="16">Dipeptidyl peptidase 4-like isoform X1</fullName>
    </submittedName>
</protein>
<sequence length="787" mass="90546">MAMTQRKKLLTIFVPLLVLASVVVILVVLVTQKHSDKSSQEPQPSPSPTSSSKRQRFQFDNLFDYKYSPRYASVRWISDSKFIFSQANNVSVTDLSTNTTRLVVPSTVMQNLSASPYWLSPDEQWVLLACNYKKLYRKSFTADYVAYNIDTKQQVEIDPPDETQQIQLAKWGNKGNSLAFVQNNNIYYKPEVKNQTRTITDTGEKHKIFNGISDWVYEEDVYYSKHAMWFSPDDSYLGYVEFDDTDVKWFSYIEYGPFTDGYTKVLKIAYPKPGHANPKVKVKVVDLNKLPQNTSVTPKTTPLSPPSDLANVDHYFTNMAWLNNDKVLVGWSNRVQNVSVMTIHDVDTGTGYQNRRQEVKNGWVDTSTYLQPSPWFSKVGSYYLTPHPFEQGNHGKYIHLAKVNTKENGTINNLTSGLWEIDKIFAFNKEQEIVYFSSSETSARNLHIYSIDVKSGEKTCLSCNLDWAKSGRCKYFSASFSHNATWYILTCSGPGVPIVSRHNTVTNTVEILRSNERLIERMKSLMVPIKRNFNFTSDGYTIDGIEILPPDFDPSKKYGVLFDVYGGPGYQRVYEYFGFRWNEYLVSTFDIIVVRIDGRGQKRRGERFKHAVYLKLGEYEAVDTINAGRYMKTKPYVHKDKLAIWGWSYGGYLTTYVLSKNSGVFKVGMAVAPVTDWRYYDTAYTERYMGLLEDNMYGYNYTSLLSRAKQFANVSYLIIHGSGDDNVHYQHTAQMVKALTHAQIDFRVQYYTDKAHGLIGTLTTRHLRRLLTKFLTTKLDIEETRKP</sequence>
<evidence type="ECO:0000256" key="9">
    <source>
        <dbReference type="ARBA" id="ARBA00022989"/>
    </source>
</evidence>
<dbReference type="GO" id="GO:0004252">
    <property type="term" value="F:serine-type endopeptidase activity"/>
    <property type="evidence" value="ECO:0007669"/>
    <property type="project" value="InterPro"/>
</dbReference>
<dbReference type="Proteomes" id="UP000515163">
    <property type="component" value="Unplaced"/>
</dbReference>
<dbReference type="KEGG" id="aten:116306934"/>
<dbReference type="Pfam" id="PF00326">
    <property type="entry name" value="Peptidase_S9"/>
    <property type="match status" value="1"/>
</dbReference>
<keyword evidence="8" id="KW-0735">Signal-anchor</keyword>
<evidence type="ECO:0000259" key="13">
    <source>
        <dbReference type="Pfam" id="PF00326"/>
    </source>
</evidence>
<dbReference type="GO" id="GO:0004177">
    <property type="term" value="F:aminopeptidase activity"/>
    <property type="evidence" value="ECO:0007669"/>
    <property type="project" value="UniProtKB-KW"/>
</dbReference>
<evidence type="ECO:0000256" key="5">
    <source>
        <dbReference type="ARBA" id="ARBA00022692"/>
    </source>
</evidence>
<evidence type="ECO:0000256" key="12">
    <source>
        <dbReference type="SAM" id="Phobius"/>
    </source>
</evidence>
<dbReference type="PANTHER" id="PTHR11731:SF200">
    <property type="entry name" value="DIPEPTIDYL PEPTIDASE 10, ISOFORM B"/>
    <property type="match status" value="1"/>
</dbReference>
<dbReference type="FunFam" id="3.40.50.1820:FF:000003">
    <property type="entry name" value="Dipeptidyl peptidase 4"/>
    <property type="match status" value="1"/>
</dbReference>
<keyword evidence="7" id="KW-0720">Serine protease</keyword>